<sequence>MTKTPLISSILCICLVLTLISCRHTYTLTASDANRINISPAAISYYNTAFEQIRSQSIKAGKINFEQLYSSGLDHMKNARTAADTYDAIRHVLAGLQDNHSFFQAPLGEGKSIITALSTKPGSFPFTTSIVEGQIGKIVLNSYNSIDEADQHAIADSLYRAIAYMSTQQLNGLIIDFRVMEGGSAPPFLCAFAPLINKDMLLGYKDNRGHKAQITRYKNGVYYKDGRKIFRLAYLTNYTTPALSQLPIAIITGRYTASAGEMILISFLGLPNVKLFGEPTYGVPTGKSNIFLADSAFISLTSSTTYDRLGHDYDGPVLPDQKLDLSATTDEELYALVKKWMATR</sequence>
<name>A0ABY4I6J8_CHIFI</name>
<organism evidence="2 3">
    <name type="scientific">Chitinophaga filiformis</name>
    <name type="common">Myxococcus filiformis</name>
    <name type="synonym">Flexibacter filiformis</name>
    <dbReference type="NCBI Taxonomy" id="104663"/>
    <lineage>
        <taxon>Bacteria</taxon>
        <taxon>Pseudomonadati</taxon>
        <taxon>Bacteroidota</taxon>
        <taxon>Chitinophagia</taxon>
        <taxon>Chitinophagales</taxon>
        <taxon>Chitinophagaceae</taxon>
        <taxon>Chitinophaga</taxon>
    </lineage>
</organism>
<dbReference type="InterPro" id="IPR029045">
    <property type="entry name" value="ClpP/crotonase-like_dom_sf"/>
</dbReference>
<dbReference type="SUPFAM" id="SSF52096">
    <property type="entry name" value="ClpP/crotonase"/>
    <property type="match status" value="1"/>
</dbReference>
<dbReference type="Proteomes" id="UP000830198">
    <property type="component" value="Chromosome"/>
</dbReference>
<dbReference type="PANTHER" id="PTHR32060">
    <property type="entry name" value="TAIL-SPECIFIC PROTEASE"/>
    <property type="match status" value="1"/>
</dbReference>
<keyword evidence="3" id="KW-1185">Reference proteome</keyword>
<evidence type="ECO:0000259" key="1">
    <source>
        <dbReference type="SMART" id="SM00245"/>
    </source>
</evidence>
<dbReference type="Gene3D" id="3.90.226.10">
    <property type="entry name" value="2-enoyl-CoA Hydratase, Chain A, domain 1"/>
    <property type="match status" value="1"/>
</dbReference>
<reference evidence="2 3" key="1">
    <citation type="submission" date="2022-04" db="EMBL/GenBank/DDBJ databases">
        <title>The arsenic-methylating capacity of Chitinophaga filiformis YT5 during chitin decomposition.</title>
        <authorList>
            <person name="Chen G."/>
            <person name="Liang Y."/>
        </authorList>
    </citation>
    <scope>NUCLEOTIDE SEQUENCE [LARGE SCALE GENOMIC DNA]</scope>
    <source>
        <strain evidence="2 3">YT5</strain>
    </source>
</reference>
<dbReference type="SMART" id="SM00245">
    <property type="entry name" value="TSPc"/>
    <property type="match status" value="1"/>
</dbReference>
<dbReference type="RefSeq" id="WP_247813822.1">
    <property type="nucleotide sequence ID" value="NZ_CP095855.1"/>
</dbReference>
<dbReference type="InterPro" id="IPR005151">
    <property type="entry name" value="Tail-specific_protease"/>
</dbReference>
<gene>
    <name evidence="2" type="ORF">MYF79_10470</name>
</gene>
<evidence type="ECO:0000313" key="2">
    <source>
        <dbReference type="EMBL" id="UPK71705.1"/>
    </source>
</evidence>
<protein>
    <submittedName>
        <fullName evidence="2">S41 family peptidase</fullName>
    </submittedName>
</protein>
<proteinExistence type="predicted"/>
<feature type="domain" description="Tail specific protease" evidence="1">
    <location>
        <begin position="110"/>
        <end position="324"/>
    </location>
</feature>
<dbReference type="EMBL" id="CP095855">
    <property type="protein sequence ID" value="UPK71705.1"/>
    <property type="molecule type" value="Genomic_DNA"/>
</dbReference>
<dbReference type="PANTHER" id="PTHR32060:SF30">
    <property type="entry name" value="CARBOXY-TERMINAL PROCESSING PROTEASE CTPA"/>
    <property type="match status" value="1"/>
</dbReference>
<dbReference type="Pfam" id="PF03572">
    <property type="entry name" value="Peptidase_S41"/>
    <property type="match status" value="1"/>
</dbReference>
<accession>A0ABY4I6J8</accession>
<dbReference type="PROSITE" id="PS51257">
    <property type="entry name" value="PROKAR_LIPOPROTEIN"/>
    <property type="match status" value="1"/>
</dbReference>
<evidence type="ECO:0000313" key="3">
    <source>
        <dbReference type="Proteomes" id="UP000830198"/>
    </source>
</evidence>